<dbReference type="GO" id="GO:0006351">
    <property type="term" value="P:DNA-templated transcription"/>
    <property type="evidence" value="ECO:0007669"/>
    <property type="project" value="TreeGrafter"/>
</dbReference>
<dbReference type="InterPro" id="IPR005119">
    <property type="entry name" value="LysR_subst-bd"/>
</dbReference>
<accession>A0A3P3VNG0</accession>
<dbReference type="Gene3D" id="3.40.190.10">
    <property type="entry name" value="Periplasmic binding protein-like II"/>
    <property type="match status" value="2"/>
</dbReference>
<keyword evidence="4" id="KW-0804">Transcription</keyword>
<dbReference type="InterPro" id="IPR036390">
    <property type="entry name" value="WH_DNA-bd_sf"/>
</dbReference>
<evidence type="ECO:0000256" key="4">
    <source>
        <dbReference type="ARBA" id="ARBA00023163"/>
    </source>
</evidence>
<dbReference type="PROSITE" id="PS50931">
    <property type="entry name" value="HTH_LYSR"/>
    <property type="match status" value="1"/>
</dbReference>
<dbReference type="NCBIfam" id="NF008352">
    <property type="entry name" value="PRK11139.1"/>
    <property type="match status" value="1"/>
</dbReference>
<sequence length="304" mass="34439">MKLRLPSLNGFRVFEAAARHLSFTRAADELFVSQAAVSQQIRQLEEQLGYPLFRRLSRRLLLTDEGQRLLPFVSEAMHALQQGVQTLIDEQQQRPLNLSVLPSLAYRWLIPRLIRYSTQHPDQEVRISASLSLVDFGNSDMDMAIRFGRGHYPGLHSELLMRDEAYPVCSPRLLEEGPPLTAPADLLHYRLLHDMGPGDLDWVNWFHCAGVNYQPRNPGYTIGDSSLTIEAALSGQGVALARATLVEEEVASGRLVRPFTLSLPSEFAYYLVMPREKRDLKRVQLFCQWLHSAANQPSVPARPQ</sequence>
<comment type="similarity">
    <text evidence="1">Belongs to the LysR transcriptional regulatory family.</text>
</comment>
<dbReference type="PANTHER" id="PTHR30537:SF26">
    <property type="entry name" value="GLYCINE CLEAVAGE SYSTEM TRANSCRIPTIONAL ACTIVATOR"/>
    <property type="match status" value="1"/>
</dbReference>
<dbReference type="PANTHER" id="PTHR30537">
    <property type="entry name" value="HTH-TYPE TRANSCRIPTIONAL REGULATOR"/>
    <property type="match status" value="1"/>
</dbReference>
<proteinExistence type="inferred from homology"/>
<dbReference type="SUPFAM" id="SSF53850">
    <property type="entry name" value="Periplasmic binding protein-like II"/>
    <property type="match status" value="1"/>
</dbReference>
<dbReference type="Proteomes" id="UP000280792">
    <property type="component" value="Unassembled WGS sequence"/>
</dbReference>
<protein>
    <submittedName>
        <fullName evidence="6">Transcriptional regulator GcvA</fullName>
    </submittedName>
</protein>
<dbReference type="PRINTS" id="PR00039">
    <property type="entry name" value="HTHLYSR"/>
</dbReference>
<dbReference type="GO" id="GO:0003700">
    <property type="term" value="F:DNA-binding transcription factor activity"/>
    <property type="evidence" value="ECO:0007669"/>
    <property type="project" value="InterPro"/>
</dbReference>
<evidence type="ECO:0000256" key="2">
    <source>
        <dbReference type="ARBA" id="ARBA00023015"/>
    </source>
</evidence>
<gene>
    <name evidence="6" type="primary">gcvA</name>
    <name evidence="6" type="ORF">D0544_04065</name>
</gene>
<comment type="caution">
    <text evidence="6">The sequence shown here is derived from an EMBL/GenBank/DDBJ whole genome shotgun (WGS) entry which is preliminary data.</text>
</comment>
<dbReference type="RefSeq" id="WP_125014719.1">
    <property type="nucleotide sequence ID" value="NZ_QWEZ01000001.1"/>
</dbReference>
<reference evidence="6 7" key="1">
    <citation type="submission" date="2018-08" db="EMBL/GenBank/DDBJ databases">
        <authorList>
            <person name="Khan S.A."/>
        </authorList>
    </citation>
    <scope>NUCLEOTIDE SEQUENCE [LARGE SCALE GENOMIC DNA]</scope>
    <source>
        <strain evidence="6 7">GTF-13</strain>
    </source>
</reference>
<dbReference type="FunFam" id="1.10.10.10:FF:000038">
    <property type="entry name" value="Glycine cleavage system transcriptional activator"/>
    <property type="match status" value="1"/>
</dbReference>
<name>A0A3P3VNG0_9GAMM</name>
<dbReference type="InterPro" id="IPR000847">
    <property type="entry name" value="LysR_HTH_N"/>
</dbReference>
<dbReference type="SUPFAM" id="SSF46785">
    <property type="entry name" value="Winged helix' DNA-binding domain"/>
    <property type="match status" value="1"/>
</dbReference>
<evidence type="ECO:0000256" key="3">
    <source>
        <dbReference type="ARBA" id="ARBA00023125"/>
    </source>
</evidence>
<dbReference type="InterPro" id="IPR036388">
    <property type="entry name" value="WH-like_DNA-bd_sf"/>
</dbReference>
<evidence type="ECO:0000313" key="6">
    <source>
        <dbReference type="EMBL" id="RRJ84291.1"/>
    </source>
</evidence>
<evidence type="ECO:0000256" key="1">
    <source>
        <dbReference type="ARBA" id="ARBA00009437"/>
    </source>
</evidence>
<dbReference type="EMBL" id="QWEZ01000001">
    <property type="protein sequence ID" value="RRJ84291.1"/>
    <property type="molecule type" value="Genomic_DNA"/>
</dbReference>
<dbReference type="AlphaFoldDB" id="A0A3P3VNG0"/>
<dbReference type="GO" id="GO:0043565">
    <property type="term" value="F:sequence-specific DNA binding"/>
    <property type="evidence" value="ECO:0007669"/>
    <property type="project" value="TreeGrafter"/>
</dbReference>
<dbReference type="CDD" id="cd08432">
    <property type="entry name" value="PBP2_GcdR_TrpI_HvrB_AmpR_like"/>
    <property type="match status" value="1"/>
</dbReference>
<keyword evidence="3" id="KW-0238">DNA-binding</keyword>
<reference evidence="6 7" key="2">
    <citation type="submission" date="2018-12" db="EMBL/GenBank/DDBJ databases">
        <title>Simiduia agarivorans gen. nov., sp. nov., a marine, agarolytic bacterium isolated from shallow coastal water from Keelung, Taiwan.</title>
        <authorList>
            <person name="Shieh W.Y."/>
        </authorList>
    </citation>
    <scope>NUCLEOTIDE SEQUENCE [LARGE SCALE GENOMIC DNA]</scope>
    <source>
        <strain evidence="6 7">GTF-13</strain>
    </source>
</reference>
<keyword evidence="2" id="KW-0805">Transcription regulation</keyword>
<feature type="domain" description="HTH lysR-type" evidence="5">
    <location>
        <begin position="6"/>
        <end position="63"/>
    </location>
</feature>
<dbReference type="Pfam" id="PF03466">
    <property type="entry name" value="LysR_substrate"/>
    <property type="match status" value="1"/>
</dbReference>
<dbReference type="Pfam" id="PF00126">
    <property type="entry name" value="HTH_1"/>
    <property type="match status" value="1"/>
</dbReference>
<evidence type="ECO:0000313" key="7">
    <source>
        <dbReference type="Proteomes" id="UP000280792"/>
    </source>
</evidence>
<organism evidence="6 7">
    <name type="scientific">Aestuariirhabdus litorea</name>
    <dbReference type="NCBI Taxonomy" id="2528527"/>
    <lineage>
        <taxon>Bacteria</taxon>
        <taxon>Pseudomonadati</taxon>
        <taxon>Pseudomonadota</taxon>
        <taxon>Gammaproteobacteria</taxon>
        <taxon>Oceanospirillales</taxon>
        <taxon>Aestuariirhabdaceae</taxon>
        <taxon>Aestuariirhabdus</taxon>
    </lineage>
</organism>
<dbReference type="InterPro" id="IPR058163">
    <property type="entry name" value="LysR-type_TF_proteobact-type"/>
</dbReference>
<dbReference type="Gene3D" id="1.10.10.10">
    <property type="entry name" value="Winged helix-like DNA-binding domain superfamily/Winged helix DNA-binding domain"/>
    <property type="match status" value="1"/>
</dbReference>
<evidence type="ECO:0000259" key="5">
    <source>
        <dbReference type="PROSITE" id="PS50931"/>
    </source>
</evidence>
<keyword evidence="7" id="KW-1185">Reference proteome</keyword>